<organism evidence="3">
    <name type="scientific">Oryza sativa subsp. japonica</name>
    <name type="common">Rice</name>
    <dbReference type="NCBI Taxonomy" id="39947"/>
    <lineage>
        <taxon>Eukaryota</taxon>
        <taxon>Viridiplantae</taxon>
        <taxon>Streptophyta</taxon>
        <taxon>Embryophyta</taxon>
        <taxon>Tracheophyta</taxon>
        <taxon>Spermatophyta</taxon>
        <taxon>Magnoliopsida</taxon>
        <taxon>Liliopsida</taxon>
        <taxon>Poales</taxon>
        <taxon>Poaceae</taxon>
        <taxon>BOP clade</taxon>
        <taxon>Oryzoideae</taxon>
        <taxon>Oryzeae</taxon>
        <taxon>Oryzinae</taxon>
        <taxon>Oryza</taxon>
        <taxon>Oryza sativa</taxon>
    </lineage>
</organism>
<sequence>MRNQWGLKPPNQFRKPWFESRGFWGGLALGFTRERERKEAEQEEDDDPARGPHVGARSARVHAAGSARPGLGWAAGPRGKE</sequence>
<evidence type="ECO:0000256" key="1">
    <source>
        <dbReference type="SAM" id="MobiDB-lite"/>
    </source>
</evidence>
<evidence type="ECO:0000313" key="3">
    <source>
        <dbReference type="EMBL" id="BAD45167.1"/>
    </source>
</evidence>
<dbReference type="EMBL" id="AP003296">
    <property type="protein sequence ID" value="BAD45069.1"/>
    <property type="molecule type" value="Genomic_DNA"/>
</dbReference>
<feature type="region of interest" description="Disordered" evidence="1">
    <location>
        <begin position="34"/>
        <end position="81"/>
    </location>
</feature>
<reference evidence="4" key="2">
    <citation type="journal article" date="2005" name="Nature">
        <title>The map-based sequence of the rice genome.</title>
        <authorList>
            <consortium name="International rice genome sequencing project (IRGSP)"/>
            <person name="Matsumoto T."/>
            <person name="Wu J."/>
            <person name="Kanamori H."/>
            <person name="Katayose Y."/>
            <person name="Fujisawa M."/>
            <person name="Namiki N."/>
            <person name="Mizuno H."/>
            <person name="Yamamoto K."/>
            <person name="Antonio B.A."/>
            <person name="Baba T."/>
            <person name="Sakata K."/>
            <person name="Nagamura Y."/>
            <person name="Aoki H."/>
            <person name="Arikawa K."/>
            <person name="Arita K."/>
            <person name="Bito T."/>
            <person name="Chiden Y."/>
            <person name="Fujitsuka N."/>
            <person name="Fukunaka R."/>
            <person name="Hamada M."/>
            <person name="Harada C."/>
            <person name="Hayashi A."/>
            <person name="Hijishita S."/>
            <person name="Honda M."/>
            <person name="Hosokawa S."/>
            <person name="Ichikawa Y."/>
            <person name="Idonuma A."/>
            <person name="Iijima M."/>
            <person name="Ikeda M."/>
            <person name="Ikeno M."/>
            <person name="Ito K."/>
            <person name="Ito S."/>
            <person name="Ito T."/>
            <person name="Ito Y."/>
            <person name="Ito Y."/>
            <person name="Iwabuchi A."/>
            <person name="Kamiya K."/>
            <person name="Karasawa W."/>
            <person name="Kurita K."/>
            <person name="Katagiri S."/>
            <person name="Kikuta A."/>
            <person name="Kobayashi H."/>
            <person name="Kobayashi N."/>
            <person name="Machita K."/>
            <person name="Maehara T."/>
            <person name="Masukawa M."/>
            <person name="Mizubayashi T."/>
            <person name="Mukai Y."/>
            <person name="Nagasaki H."/>
            <person name="Nagata Y."/>
            <person name="Naito S."/>
            <person name="Nakashima M."/>
            <person name="Nakama Y."/>
            <person name="Nakamichi Y."/>
            <person name="Nakamura M."/>
            <person name="Meguro A."/>
            <person name="Negishi M."/>
            <person name="Ohta I."/>
            <person name="Ohta T."/>
            <person name="Okamoto M."/>
            <person name="Ono N."/>
            <person name="Saji S."/>
            <person name="Sakaguchi M."/>
            <person name="Sakai K."/>
            <person name="Shibata M."/>
            <person name="Shimokawa T."/>
            <person name="Song J."/>
            <person name="Takazaki Y."/>
            <person name="Terasawa K."/>
            <person name="Tsugane M."/>
            <person name="Tsuji K."/>
            <person name="Ueda S."/>
            <person name="Waki K."/>
            <person name="Yamagata H."/>
            <person name="Yamamoto M."/>
            <person name="Yamamoto S."/>
            <person name="Yamane H."/>
            <person name="Yoshiki S."/>
            <person name="Yoshihara R."/>
            <person name="Yukawa K."/>
            <person name="Zhong H."/>
            <person name="Yano M."/>
            <person name="Yuan Q."/>
            <person name="Ouyang S."/>
            <person name="Liu J."/>
            <person name="Jones K.M."/>
            <person name="Gansberger K."/>
            <person name="Moffat K."/>
            <person name="Hill J."/>
            <person name="Bera J."/>
            <person name="Fadrosh D."/>
            <person name="Jin S."/>
            <person name="Johri S."/>
            <person name="Kim M."/>
            <person name="Overton L."/>
            <person name="Reardon M."/>
            <person name="Tsitrin T."/>
            <person name="Vuong H."/>
            <person name="Weaver B."/>
            <person name="Ciecko A."/>
            <person name="Tallon L."/>
            <person name="Jackson J."/>
            <person name="Pai G."/>
            <person name="Aken S.V."/>
            <person name="Utterback T."/>
            <person name="Reidmuller S."/>
            <person name="Feldblyum T."/>
            <person name="Hsiao J."/>
            <person name="Zismann V."/>
            <person name="Iobst S."/>
            <person name="de Vazeille A.R."/>
            <person name="Buell C.R."/>
            <person name="Ying K."/>
            <person name="Li Y."/>
            <person name="Lu T."/>
            <person name="Huang Y."/>
            <person name="Zhao Q."/>
            <person name="Feng Q."/>
            <person name="Zhang L."/>
            <person name="Zhu J."/>
            <person name="Weng Q."/>
            <person name="Mu J."/>
            <person name="Lu Y."/>
            <person name="Fan D."/>
            <person name="Liu Y."/>
            <person name="Guan J."/>
            <person name="Zhang Y."/>
            <person name="Yu S."/>
            <person name="Liu X."/>
            <person name="Zhang Y."/>
            <person name="Hong G."/>
            <person name="Han B."/>
            <person name="Choisne N."/>
            <person name="Demange N."/>
            <person name="Orjeda G."/>
            <person name="Samain S."/>
            <person name="Cattolico L."/>
            <person name="Pelletier E."/>
            <person name="Couloux A."/>
            <person name="Segurens B."/>
            <person name="Wincker P."/>
            <person name="D'Hont A."/>
            <person name="Scarpelli C."/>
            <person name="Weissenbach J."/>
            <person name="Salanoubat M."/>
            <person name="Quetier F."/>
            <person name="Yu Y."/>
            <person name="Kim H.R."/>
            <person name="Rambo T."/>
            <person name="Currie J."/>
            <person name="Collura K."/>
            <person name="Luo M."/>
            <person name="Yang T."/>
            <person name="Ammiraju J.S.S."/>
            <person name="Engler F."/>
            <person name="Soderlund C."/>
            <person name="Wing R.A."/>
            <person name="Palmer L.E."/>
            <person name="de la Bastide M."/>
            <person name="Spiegel L."/>
            <person name="Nascimento L."/>
            <person name="Zutavern T."/>
            <person name="O'Shaughnessy A."/>
            <person name="Dike S."/>
            <person name="Dedhia N."/>
            <person name="Preston R."/>
            <person name="Balija V."/>
            <person name="McCombie W.R."/>
            <person name="Chow T."/>
            <person name="Chen H."/>
            <person name="Chung M."/>
            <person name="Chen C."/>
            <person name="Shaw J."/>
            <person name="Wu H."/>
            <person name="Hsiao K."/>
            <person name="Chao Y."/>
            <person name="Chu M."/>
            <person name="Cheng C."/>
            <person name="Hour A."/>
            <person name="Lee P."/>
            <person name="Lin S."/>
            <person name="Lin Y."/>
            <person name="Liou J."/>
            <person name="Liu S."/>
            <person name="Hsing Y."/>
            <person name="Raghuvanshi S."/>
            <person name="Mohanty A."/>
            <person name="Bharti A.K."/>
            <person name="Gaur A."/>
            <person name="Gupta V."/>
            <person name="Kumar D."/>
            <person name="Ravi V."/>
            <person name="Vij S."/>
            <person name="Kapur A."/>
            <person name="Khurana P."/>
            <person name="Khurana P."/>
            <person name="Khurana J.P."/>
            <person name="Tyagi A.K."/>
            <person name="Gaikwad K."/>
            <person name="Singh A."/>
            <person name="Dalal V."/>
            <person name="Srivastava S."/>
            <person name="Dixit A."/>
            <person name="Pal A.K."/>
            <person name="Ghazi I.A."/>
            <person name="Yadav M."/>
            <person name="Pandit A."/>
            <person name="Bhargava A."/>
            <person name="Sureshbabu K."/>
            <person name="Batra K."/>
            <person name="Sharma T.R."/>
            <person name="Mohapatra T."/>
            <person name="Singh N.K."/>
            <person name="Messing J."/>
            <person name="Nelson A.B."/>
            <person name="Fuks G."/>
            <person name="Kavchok S."/>
            <person name="Keizer G."/>
            <person name="Linton E."/>
            <person name="Llaca V."/>
            <person name="Song R."/>
            <person name="Tanyolac B."/>
            <person name="Young S."/>
            <person name="Ho-Il K."/>
            <person name="Hahn J.H."/>
            <person name="Sangsakoo G."/>
            <person name="Vanavichit A."/>
            <person name="de Mattos Luiz.A.T."/>
            <person name="Zimmer P.D."/>
            <person name="Malone G."/>
            <person name="Dellagostin O."/>
            <person name="de Oliveira A.C."/>
            <person name="Bevan M."/>
            <person name="Bancroft I."/>
            <person name="Minx P."/>
            <person name="Cordum H."/>
            <person name="Wilson R."/>
            <person name="Cheng Z."/>
            <person name="Jin W."/>
            <person name="Jiang J."/>
            <person name="Leong S.A."/>
            <person name="Iwama H."/>
            <person name="Gojobori T."/>
            <person name="Itoh T."/>
            <person name="Niimura Y."/>
            <person name="Fujii Y."/>
            <person name="Habara T."/>
            <person name="Sakai H."/>
            <person name="Sato Y."/>
            <person name="Wilson G."/>
            <person name="Kumar K."/>
            <person name="McCouch S."/>
            <person name="Juretic N."/>
            <person name="Hoen D."/>
            <person name="Wright S."/>
            <person name="Bruskiewich R."/>
            <person name="Bureau T."/>
            <person name="Miyao A."/>
            <person name="Hirochika H."/>
            <person name="Nishikawa T."/>
            <person name="Kadowaki K."/>
            <person name="Sugiura M."/>
            <person name="Burr B."/>
            <person name="Sasaki T."/>
        </authorList>
    </citation>
    <scope>NUCLEOTIDE SEQUENCE [LARGE SCALE GENOMIC DNA]</scope>
    <source>
        <strain evidence="4">cv. Nipponbare</strain>
    </source>
</reference>
<dbReference type="EMBL" id="AP003342">
    <property type="protein sequence ID" value="BAD45167.1"/>
    <property type="molecule type" value="Genomic_DNA"/>
</dbReference>
<dbReference type="Proteomes" id="UP000000763">
    <property type="component" value="Chromosome 1"/>
</dbReference>
<evidence type="ECO:0000313" key="2">
    <source>
        <dbReference type="EMBL" id="BAD45069.1"/>
    </source>
</evidence>
<gene>
    <name evidence="3" type="ORF">OSJNBb0049O23.5</name>
    <name evidence="2" type="ORF">P0697C12.1</name>
</gene>
<protein>
    <submittedName>
        <fullName evidence="3">Uncharacterized protein</fullName>
    </submittedName>
</protein>
<dbReference type="Proteomes" id="UP000817658">
    <property type="component" value="Chromosome 1"/>
</dbReference>
<name>Q656V0_ORYSJ</name>
<evidence type="ECO:0000313" key="4">
    <source>
        <dbReference type="Proteomes" id="UP000000763"/>
    </source>
</evidence>
<proteinExistence type="predicted"/>
<reference evidence="3" key="1">
    <citation type="journal article" date="2002" name="Nature">
        <title>The genome sequence and structure of rice chromosome 1.</title>
        <authorList>
            <person name="Sasaki T."/>
            <person name="Matsumoto T."/>
            <person name="Yamamoto K."/>
            <person name="Sakata K."/>
            <person name="Baba T."/>
            <person name="Katayose Y."/>
            <person name="Wu J."/>
            <person name="Niimura Y."/>
            <person name="Cheng Z."/>
            <person name="Nagamura Y."/>
            <person name="Antonio B.A."/>
            <person name="Kanamori H."/>
            <person name="Hosokawa S."/>
            <person name="Masukawa M."/>
            <person name="Arikawa K."/>
            <person name="Chiden Y."/>
            <person name="Hayashi M."/>
            <person name="Okamoto M."/>
            <person name="Ando T."/>
            <person name="Aoki H."/>
            <person name="Arita K."/>
            <person name="Hamada M."/>
            <person name="Harada C."/>
            <person name="Hijishita S."/>
            <person name="Honda M."/>
            <person name="Ichikawa Y."/>
            <person name="Idonuma A."/>
            <person name="Iijima M."/>
            <person name="Ikeda M."/>
            <person name="Ikeno M."/>
            <person name="Itoh S."/>
            <person name="Itoh T."/>
            <person name="Itoh Y."/>
            <person name="Itoh Y."/>
            <person name="Iwabuchi A."/>
            <person name="Kamiya K."/>
            <person name="Karasawa W."/>
            <person name="Katagiri S."/>
            <person name="Kikuta A."/>
            <person name="Kobayashi N."/>
            <person name="Kono I."/>
            <person name="Machita K."/>
            <person name="Maehara T."/>
            <person name="Mizuno H."/>
            <person name="Mizubayashi T."/>
            <person name="Mukai Y."/>
            <person name="Nagasaki H."/>
            <person name="Nakashima M."/>
            <person name="Nakama Y."/>
            <person name="Nakamichi Y."/>
            <person name="Nakamura M."/>
            <person name="Namiki N."/>
            <person name="Negishi M."/>
            <person name="Ohta I."/>
            <person name="Ono N."/>
            <person name="Saji S."/>
            <person name="Sakai K."/>
            <person name="Shibata M."/>
            <person name="Shimokawa T."/>
            <person name="Shomura A."/>
            <person name="Song J."/>
            <person name="Takazaki Y."/>
            <person name="Terasawa K."/>
            <person name="Tsuji K."/>
            <person name="Waki K."/>
            <person name="Yamagata H."/>
            <person name="Yamane H."/>
            <person name="Yoshiki S."/>
            <person name="Yoshihara R."/>
            <person name="Yukawa K."/>
            <person name="Zhong H."/>
            <person name="Iwama H."/>
            <person name="Endo T."/>
            <person name="Ito H."/>
            <person name="Hahn J.H."/>
            <person name="Kim H.I."/>
            <person name="Eun M.Y."/>
            <person name="Yano M."/>
            <person name="Jiang J."/>
            <person name="Gojobori T."/>
        </authorList>
    </citation>
    <scope>NUCLEOTIDE SEQUENCE</scope>
</reference>
<dbReference type="AlphaFoldDB" id="Q656V0"/>
<accession>Q656V0</accession>
<reference evidence="4" key="3">
    <citation type="journal article" date="2008" name="Nucleic Acids Res.">
        <title>The rice annotation project database (RAP-DB): 2008 update.</title>
        <authorList>
            <consortium name="The rice annotation project (RAP)"/>
        </authorList>
    </citation>
    <scope>GENOME REANNOTATION</scope>
    <source>
        <strain evidence="4">cv. Nipponbare</strain>
    </source>
</reference>